<evidence type="ECO:0000313" key="2">
    <source>
        <dbReference type="EMBL" id="MBB3186049.1"/>
    </source>
</evidence>
<accession>A0A7W5H0X7</accession>
<proteinExistence type="predicted"/>
<keyword evidence="1" id="KW-1133">Transmembrane helix</keyword>
<comment type="caution">
    <text evidence="2">The sequence shown here is derived from an EMBL/GenBank/DDBJ whole genome shotgun (WGS) entry which is preliminary data.</text>
</comment>
<feature type="transmembrane region" description="Helical" evidence="1">
    <location>
        <begin position="40"/>
        <end position="58"/>
    </location>
</feature>
<dbReference type="Pfam" id="PF11306">
    <property type="entry name" value="DUF3108"/>
    <property type="match status" value="1"/>
</dbReference>
<dbReference type="Proteomes" id="UP000544222">
    <property type="component" value="Unassembled WGS sequence"/>
</dbReference>
<keyword evidence="1" id="KW-0812">Transmembrane</keyword>
<keyword evidence="1" id="KW-0472">Membrane</keyword>
<name>A0A7W5H0X7_9PORP</name>
<evidence type="ECO:0008006" key="4">
    <source>
        <dbReference type="Google" id="ProtNLM"/>
    </source>
</evidence>
<evidence type="ECO:0000256" key="1">
    <source>
        <dbReference type="SAM" id="Phobius"/>
    </source>
</evidence>
<reference evidence="2 3" key="1">
    <citation type="submission" date="2020-08" db="EMBL/GenBank/DDBJ databases">
        <title>Genomic Encyclopedia of Type Strains, Phase IV (KMG-IV): sequencing the most valuable type-strain genomes for metagenomic binning, comparative biology and taxonomic classification.</title>
        <authorList>
            <person name="Goeker M."/>
        </authorList>
    </citation>
    <scope>NUCLEOTIDE SEQUENCE [LARGE SCALE GENOMIC DNA]</scope>
    <source>
        <strain evidence="2 3">DSM 27471</strain>
    </source>
</reference>
<organism evidence="2 3">
    <name type="scientific">Microbacter margulisiae</name>
    <dbReference type="NCBI Taxonomy" id="1350067"/>
    <lineage>
        <taxon>Bacteria</taxon>
        <taxon>Pseudomonadati</taxon>
        <taxon>Bacteroidota</taxon>
        <taxon>Bacteroidia</taxon>
        <taxon>Bacteroidales</taxon>
        <taxon>Porphyromonadaceae</taxon>
        <taxon>Microbacter</taxon>
    </lineage>
</organism>
<evidence type="ECO:0000313" key="3">
    <source>
        <dbReference type="Proteomes" id="UP000544222"/>
    </source>
</evidence>
<dbReference type="EMBL" id="JACHYB010000001">
    <property type="protein sequence ID" value="MBB3186049.1"/>
    <property type="molecule type" value="Genomic_DNA"/>
</dbReference>
<protein>
    <recommendedName>
        <fullName evidence="4">DUF3108 domain-containing protein</fullName>
    </recommendedName>
</protein>
<gene>
    <name evidence="2" type="ORF">FHX64_000212</name>
</gene>
<dbReference type="RefSeq" id="WP_183411975.1">
    <property type="nucleotide sequence ID" value="NZ_JACHYB010000001.1"/>
</dbReference>
<dbReference type="AlphaFoldDB" id="A0A7W5H0X7"/>
<keyword evidence="3" id="KW-1185">Reference proteome</keyword>
<dbReference type="InterPro" id="IPR021457">
    <property type="entry name" value="DUF3108"/>
</dbReference>
<sequence>MHGNRVIIFFLLIFFSISSHNLLGAQNAFLPGEQLEYKAYYHLGFLWIPAASIKLSVLPNENAKYITLQAIGQSFKRYDPFFKVRENYISTVNAKTLAPVLATRKATEGSYQVDDRAVFNQDSGMIDYHIIRNSGGNSIGKEKIKGSCFDILTAAYYFRTFNFSGMNIGERFVINTFTDGKIYPISIQYIGNEMCTDNEDRSYSCSKFRVSTIKGKVFSGKDDILIWVTNDAARIPIRATSKILVGEVNVVLTSATGVR</sequence>